<dbReference type="AlphaFoldDB" id="U3LNC5"/>
<comment type="similarity">
    <text evidence="1">Belongs to the MYG1 family.</text>
</comment>
<dbReference type="Pfam" id="PF03690">
    <property type="entry name" value="MYG1_exonuc"/>
    <property type="match status" value="1"/>
</dbReference>
<dbReference type="EMBL" id="KC534761">
    <property type="protein sequence ID" value="AGG11530.1"/>
    <property type="molecule type" value="Genomic_DNA"/>
</dbReference>
<dbReference type="InterPro" id="IPR003226">
    <property type="entry name" value="MYG1_exonuclease"/>
</dbReference>
<dbReference type="GO" id="GO:0005634">
    <property type="term" value="C:nucleus"/>
    <property type="evidence" value="ECO:0007669"/>
    <property type="project" value="TreeGrafter"/>
</dbReference>
<organism evidence="2">
    <name type="scientific">Paratrypanosoma confusum</name>
    <dbReference type="NCBI Taxonomy" id="1470209"/>
    <lineage>
        <taxon>Eukaryota</taxon>
        <taxon>Discoba</taxon>
        <taxon>Euglenozoa</taxon>
        <taxon>Kinetoplastea</taxon>
        <taxon>Metakinetoplastina</taxon>
        <taxon>Trypanosomatida</taxon>
        <taxon>Trypanosomatidae</taxon>
        <taxon>Paratrypanosoma</taxon>
    </lineage>
</organism>
<accession>U3LNC5</accession>
<evidence type="ECO:0000256" key="1">
    <source>
        <dbReference type="ARBA" id="ARBA00010105"/>
    </source>
</evidence>
<protein>
    <submittedName>
        <fullName evidence="2">Uncharacterized protein</fullName>
    </submittedName>
</protein>
<dbReference type="VEuPathDB" id="TriTrypDB:PCON_0055700"/>
<sequence>MSALSRVAVREYVSRHLQHLAVFGADNMPSSGAGGLLIGTHNGTFHCDEVMACGLLRHTAVFAAANVVRTRSPDALCGCKIVVDVGAVYEPAENRFDHHQSSFQDTMHTGVRQYKTRLSSAGLVYRHFGREIMDLFLRHVVAKHPELARLVPGGSYFQDSHMDLIYDAVYSQFVEHIDGVDNGVEEYSLAPGAAAEGASLVKNYKVSSTLSSRVGQLQPWWNEEASTDLGEQVMNERFIGAVELAATEFFLAVAYVAFSWLPARSVVEVAFAKATEVHSSGMIVVFADRFCPWKEHLLELEQQAGCVGRTLYILFPESNTRGWRVQAVPKENSTFENRKPLPWRGLRDAALSEASGVAGCTFVHVSGFIGGNASYEGALQMAVKALDMADGESVQKKGRE</sequence>
<dbReference type="PANTHER" id="PTHR11215">
    <property type="entry name" value="METAL DEPENDENT HYDROLASE - RELATED"/>
    <property type="match status" value="1"/>
</dbReference>
<evidence type="ECO:0000313" key="2">
    <source>
        <dbReference type="EMBL" id="AGG11530.1"/>
    </source>
</evidence>
<name>U3LNC5_9TRYP</name>
<reference evidence="2" key="1">
    <citation type="journal article" date="2013" name="Curr. Biol.">
        <title>Paratrypanosoma is a novel early-branching trypanosomatid.</title>
        <authorList>
            <person name="Flegontov P."/>
            <person name="Votypka J."/>
            <person name="Skalicky T."/>
            <person name="Logacheva M.D."/>
            <person name="Penin A.A."/>
            <person name="Tanifuji G."/>
            <person name="Onodera N.T."/>
            <person name="Kondrashov A.S."/>
            <person name="Volf P."/>
            <person name="Archibald J.M."/>
            <person name="Lukes J."/>
        </authorList>
    </citation>
    <scope>NUCLEOTIDE SEQUENCE</scope>
    <source>
        <strain evidence="2">CUL13</strain>
    </source>
</reference>
<dbReference type="PANTHER" id="PTHR11215:SF1">
    <property type="entry name" value="MYG1 EXONUCLEASE"/>
    <property type="match status" value="1"/>
</dbReference>
<proteinExistence type="inferred from homology"/>
<feature type="non-terminal residue" evidence="2">
    <location>
        <position position="400"/>
    </location>
</feature>
<dbReference type="GO" id="GO:0005737">
    <property type="term" value="C:cytoplasm"/>
    <property type="evidence" value="ECO:0007669"/>
    <property type="project" value="TreeGrafter"/>
</dbReference>